<keyword evidence="4 9" id="KW-0808">Transferase</keyword>
<evidence type="ECO:0000256" key="7">
    <source>
        <dbReference type="ARBA" id="ARBA00025705"/>
    </source>
</evidence>
<dbReference type="Gene3D" id="3.30.950.10">
    <property type="entry name" value="Methyltransferase, Cobalt-precorrin-4 Transmethylase, Domain 2"/>
    <property type="match status" value="1"/>
</dbReference>
<dbReference type="InterPro" id="IPR014777">
    <property type="entry name" value="4pyrrole_Mease_sub1"/>
</dbReference>
<dbReference type="InterPro" id="IPR035996">
    <property type="entry name" value="4pyrrol_Methylase_sf"/>
</dbReference>
<dbReference type="SUPFAM" id="SSF53790">
    <property type="entry name" value="Tetrapyrrole methylase"/>
    <property type="match status" value="1"/>
</dbReference>
<dbReference type="GO" id="GO:0004851">
    <property type="term" value="F:uroporphyrin-III C-methyltransferase activity"/>
    <property type="evidence" value="ECO:0007669"/>
    <property type="project" value="UniProtKB-EC"/>
</dbReference>
<evidence type="ECO:0000256" key="4">
    <source>
        <dbReference type="ARBA" id="ARBA00022679"/>
    </source>
</evidence>
<dbReference type="GO" id="GO:0019354">
    <property type="term" value="P:siroheme biosynthetic process"/>
    <property type="evidence" value="ECO:0007669"/>
    <property type="project" value="InterPro"/>
</dbReference>
<proteinExistence type="inferred from homology"/>
<evidence type="ECO:0000313" key="10">
    <source>
        <dbReference type="Proteomes" id="UP000284120"/>
    </source>
</evidence>
<dbReference type="AlphaFoldDB" id="A0A3S3PZI5"/>
<comment type="caution">
    <text evidence="9">The sequence shown here is derived from an EMBL/GenBank/DDBJ whole genome shotgun (WGS) entry which is preliminary data.</text>
</comment>
<evidence type="ECO:0000256" key="1">
    <source>
        <dbReference type="ARBA" id="ARBA00005879"/>
    </source>
</evidence>
<dbReference type="OrthoDB" id="9815856at2"/>
<keyword evidence="5" id="KW-0949">S-adenosyl-L-methionine</keyword>
<accession>A0A3S3PZI5</accession>
<evidence type="ECO:0000256" key="6">
    <source>
        <dbReference type="ARBA" id="ARBA00023244"/>
    </source>
</evidence>
<dbReference type="PROSITE" id="PS00839">
    <property type="entry name" value="SUMT_1"/>
    <property type="match status" value="1"/>
</dbReference>
<dbReference type="InterPro" id="IPR000878">
    <property type="entry name" value="4pyrrol_Mease"/>
</dbReference>
<dbReference type="Proteomes" id="UP000284120">
    <property type="component" value="Unassembled WGS sequence"/>
</dbReference>
<dbReference type="InterPro" id="IPR006366">
    <property type="entry name" value="CobA/CysG_C"/>
</dbReference>
<dbReference type="NCBIfam" id="NF004790">
    <property type="entry name" value="PRK06136.1"/>
    <property type="match status" value="1"/>
</dbReference>
<dbReference type="PANTHER" id="PTHR45790">
    <property type="entry name" value="SIROHEME SYNTHASE-RELATED"/>
    <property type="match status" value="1"/>
</dbReference>
<dbReference type="InterPro" id="IPR003043">
    <property type="entry name" value="Uropor_MeTrfase_CS"/>
</dbReference>
<sequence>MILEKVERNTIEPKITLVGAGPGDPDLLTLKGVKALATADVVLYDALVNEALLNHAPEKAIKVYVGKQSDDESFSQKLVNKLMIDYALNYGHVVRLKSGDPFVFARGYEEIHVAESYSIPTEIVPGVSSALGVPGLQKIPMVYGNMSESFWVVTGTNSQGLISPDLYVAAKSNATIVVLMGIEKIKEIAEIFKAEGKANLPVAVIENGSSKEENVVVGIVDTIEELIEEKKLSSPALLVFGNVVSLHPQFNSIHQFYAIMAQEEY</sequence>
<dbReference type="EMBL" id="SAYW01000002">
    <property type="protein sequence ID" value="RWU08226.1"/>
    <property type="molecule type" value="Genomic_DNA"/>
</dbReference>
<comment type="pathway">
    <text evidence="7">Porphyrin-containing compound metabolism; siroheme biosynthesis; precorrin-2 from uroporphyrinogen III: step 1/1.</text>
</comment>
<dbReference type="InterPro" id="IPR014776">
    <property type="entry name" value="4pyrrole_Mease_sub2"/>
</dbReference>
<keyword evidence="6" id="KW-0627">Porphyrin biosynthesis</keyword>
<feature type="domain" description="Tetrapyrrole methylase" evidence="8">
    <location>
        <begin position="14"/>
        <end position="221"/>
    </location>
</feature>
<evidence type="ECO:0000256" key="5">
    <source>
        <dbReference type="ARBA" id="ARBA00022691"/>
    </source>
</evidence>
<evidence type="ECO:0000313" key="9">
    <source>
        <dbReference type="EMBL" id="RWU08226.1"/>
    </source>
</evidence>
<dbReference type="PANTHER" id="PTHR45790:SF3">
    <property type="entry name" value="S-ADENOSYL-L-METHIONINE-DEPENDENT UROPORPHYRINOGEN III METHYLTRANSFERASE, CHLOROPLASTIC"/>
    <property type="match status" value="1"/>
</dbReference>
<dbReference type="FunFam" id="3.40.1010.10:FF:000001">
    <property type="entry name" value="Siroheme synthase"/>
    <property type="match status" value="1"/>
</dbReference>
<dbReference type="EC" id="2.1.1.107" evidence="2"/>
<name>A0A3S3PZI5_9SPHI</name>
<dbReference type="Pfam" id="PF00590">
    <property type="entry name" value="TP_methylase"/>
    <property type="match status" value="1"/>
</dbReference>
<protein>
    <recommendedName>
        <fullName evidence="2">uroporphyrinogen-III C-methyltransferase</fullName>
        <ecNumber evidence="2">2.1.1.107</ecNumber>
    </recommendedName>
</protein>
<evidence type="ECO:0000256" key="3">
    <source>
        <dbReference type="ARBA" id="ARBA00022603"/>
    </source>
</evidence>
<dbReference type="Gene3D" id="3.40.1010.10">
    <property type="entry name" value="Cobalt-precorrin-4 Transmethylase, Domain 1"/>
    <property type="match status" value="1"/>
</dbReference>
<dbReference type="CDD" id="cd11642">
    <property type="entry name" value="SUMT"/>
    <property type="match status" value="1"/>
</dbReference>
<dbReference type="NCBIfam" id="TIGR01469">
    <property type="entry name" value="cobA_cysG_Cterm"/>
    <property type="match status" value="1"/>
</dbReference>
<dbReference type="GO" id="GO:0032259">
    <property type="term" value="P:methylation"/>
    <property type="evidence" value="ECO:0007669"/>
    <property type="project" value="UniProtKB-KW"/>
</dbReference>
<evidence type="ECO:0000259" key="8">
    <source>
        <dbReference type="Pfam" id="PF00590"/>
    </source>
</evidence>
<evidence type="ECO:0000256" key="2">
    <source>
        <dbReference type="ARBA" id="ARBA00012162"/>
    </source>
</evidence>
<keyword evidence="10" id="KW-1185">Reference proteome</keyword>
<organism evidence="9 10">
    <name type="scientific">Pedobacter chitinilyticus</name>
    <dbReference type="NCBI Taxonomy" id="2233776"/>
    <lineage>
        <taxon>Bacteria</taxon>
        <taxon>Pseudomonadati</taxon>
        <taxon>Bacteroidota</taxon>
        <taxon>Sphingobacteriia</taxon>
        <taxon>Sphingobacteriales</taxon>
        <taxon>Sphingobacteriaceae</taxon>
        <taxon>Pedobacter</taxon>
    </lineage>
</organism>
<dbReference type="RefSeq" id="WP_113646751.1">
    <property type="nucleotide sequence ID" value="NZ_QMHN01000002.1"/>
</dbReference>
<comment type="similarity">
    <text evidence="1">Belongs to the precorrin methyltransferase family.</text>
</comment>
<gene>
    <name evidence="9" type="primary">cobA</name>
    <name evidence="9" type="ORF">DPV69_07560</name>
</gene>
<keyword evidence="3 9" id="KW-0489">Methyltransferase</keyword>
<dbReference type="InterPro" id="IPR050161">
    <property type="entry name" value="Siro_Cobalamin_biosynth"/>
</dbReference>
<reference evidence="9 10" key="1">
    <citation type="submission" date="2018-06" db="EMBL/GenBank/DDBJ databases">
        <title>Pedobacter endophyticus sp. nov., an endophytic bacterium isolated from a leaf of Triticum aestivum.</title>
        <authorList>
            <person name="Zhang L."/>
        </authorList>
    </citation>
    <scope>NUCLEOTIDE SEQUENCE [LARGE SCALE GENOMIC DNA]</scope>
    <source>
        <strain evidence="9 10">CM134L-2</strain>
    </source>
</reference>